<evidence type="ECO:0000313" key="3">
    <source>
        <dbReference type="Proteomes" id="UP000199470"/>
    </source>
</evidence>
<dbReference type="OrthoDB" id="8742807at2"/>
<evidence type="ECO:0000256" key="1">
    <source>
        <dbReference type="SAM" id="MobiDB-lite"/>
    </source>
</evidence>
<sequence>MPKNKRPAPRKSADSPEEKNEQQAHALCQLALELAEREDGEALDAQLREHEQEFHKLVRKLVNQHKDEALYGAVELARDEDIGAYRLLRETIEEAAATVLLRRDGAPTLEVNAFAIPLFVHSDGGLDMARDFQDADAFEALVASFTSAGLEAPKAKVVLMRHAYDAEEFDRITYGELNAMVREAAATMSEKKLLPAPALERSLSGWSPSAFGPADRAVELRFLLGFALKRADEPFYQVPADEDAADTHFAARAQRYQQWTALAAPLLQRCMGQQQALDFNFLYQDLFFGAKEQGLAEHATLRLLAALNQALQAAGAAPAQCRAVLGPAGLDDRVALRVLLLGADGAALAEGELPLELGADLEGAVDDAADALASIGVSQLSVTPGFDAQGRPQELRALS</sequence>
<organism evidence="2 3">
    <name type="scientific">Rugamonas rubra</name>
    <dbReference type="NCBI Taxonomy" id="758825"/>
    <lineage>
        <taxon>Bacteria</taxon>
        <taxon>Pseudomonadati</taxon>
        <taxon>Pseudomonadota</taxon>
        <taxon>Betaproteobacteria</taxon>
        <taxon>Burkholderiales</taxon>
        <taxon>Oxalobacteraceae</taxon>
        <taxon>Telluria group</taxon>
        <taxon>Rugamonas</taxon>
    </lineage>
</organism>
<dbReference type="STRING" id="758825.SAMN02982985_00128"/>
<proteinExistence type="predicted"/>
<evidence type="ECO:0008006" key="4">
    <source>
        <dbReference type="Google" id="ProtNLM"/>
    </source>
</evidence>
<dbReference type="RefSeq" id="WP_093382241.1">
    <property type="nucleotide sequence ID" value="NZ_FOTW01000004.1"/>
</dbReference>
<reference evidence="2 3" key="1">
    <citation type="submission" date="2016-10" db="EMBL/GenBank/DDBJ databases">
        <authorList>
            <person name="de Groot N.N."/>
        </authorList>
    </citation>
    <scope>NUCLEOTIDE SEQUENCE [LARGE SCALE GENOMIC DNA]</scope>
    <source>
        <strain evidence="2 3">ATCC 43154</strain>
    </source>
</reference>
<feature type="compositionally biased region" description="Basic and acidic residues" evidence="1">
    <location>
        <begin position="11"/>
        <end position="22"/>
    </location>
</feature>
<dbReference type="EMBL" id="FOTW01000004">
    <property type="protein sequence ID" value="SFL43785.1"/>
    <property type="molecule type" value="Genomic_DNA"/>
</dbReference>
<dbReference type="InterPro" id="IPR021292">
    <property type="entry name" value="DUF2863"/>
</dbReference>
<gene>
    <name evidence="2" type="ORF">SAMN02982985_00128</name>
</gene>
<feature type="region of interest" description="Disordered" evidence="1">
    <location>
        <begin position="1"/>
        <end position="23"/>
    </location>
</feature>
<accession>A0A1I4HNM7</accession>
<protein>
    <recommendedName>
        <fullName evidence="4">DUF2863 domain-containing protein</fullName>
    </recommendedName>
</protein>
<dbReference type="Pfam" id="PF11062">
    <property type="entry name" value="DUF2863"/>
    <property type="match status" value="1"/>
</dbReference>
<keyword evidence="3" id="KW-1185">Reference proteome</keyword>
<name>A0A1I4HNM7_9BURK</name>
<evidence type="ECO:0000313" key="2">
    <source>
        <dbReference type="EMBL" id="SFL43785.1"/>
    </source>
</evidence>
<dbReference type="Proteomes" id="UP000199470">
    <property type="component" value="Unassembled WGS sequence"/>
</dbReference>
<dbReference type="AlphaFoldDB" id="A0A1I4HNM7"/>